<comment type="similarity">
    <text evidence="4">Belongs to the cyclic nucleotide phosphodiesterase class-III family.</text>
</comment>
<dbReference type="InterPro" id="IPR057406">
    <property type="entry name" value="Pua-like_dom"/>
</dbReference>
<feature type="domain" description="Calcineurin-like phosphoesterase" evidence="5">
    <location>
        <begin position="219"/>
        <end position="467"/>
    </location>
</feature>
<dbReference type="Pfam" id="PF00149">
    <property type="entry name" value="Metallophos"/>
    <property type="match status" value="1"/>
</dbReference>
<dbReference type="Proteomes" id="UP000482800">
    <property type="component" value="Unassembled WGS sequence"/>
</dbReference>
<evidence type="ECO:0000259" key="6">
    <source>
        <dbReference type="Pfam" id="PF24405"/>
    </source>
</evidence>
<evidence type="ECO:0000256" key="1">
    <source>
        <dbReference type="ARBA" id="ARBA00022723"/>
    </source>
</evidence>
<dbReference type="InterPro" id="IPR004843">
    <property type="entry name" value="Calcineurin-like_PHP"/>
</dbReference>
<keyword evidence="2" id="KW-0378">Hydrolase</keyword>
<dbReference type="GO" id="GO:0016787">
    <property type="term" value="F:hydrolase activity"/>
    <property type="evidence" value="ECO:0007669"/>
    <property type="project" value="UniProtKB-KW"/>
</dbReference>
<keyword evidence="3" id="KW-0408">Iron</keyword>
<evidence type="ECO:0000259" key="5">
    <source>
        <dbReference type="Pfam" id="PF00149"/>
    </source>
</evidence>
<sequence length="563" mass="62759">MADGKDRVPPASPRFLFRYRDLVADTLPEHRRVIERRGWCWWGWWKRPNEPGHDAVWQAIHDETSQGRRVPIALFHSGSGEVHSAIVDRVLSPAADDFGQFTSLSPPPEERDGIPSYYRNSRHSRGWLRILSVSEHPIEFFGRFSYAAPPPLPHIQGSQLDRLAGKRILDADELRAMDTTIWEVRPSLSNDAAERFLTATQRQEGPLSAQPVSCTGDWLLHITDPHYATGRFRAEHQWRLEGEAGTTPTMADAINEALTRADRNVGVVLVTGDLTYVASTAEFKAARTGLFKLTNGLLGLSMDHIVVVPGNHDIVWTRADAYDYGAPVEVAPAEATANYREFFRAFYGFQASDQLSMARRFVFPGGSLVDVVGVNSSSLEQGSSFLAGMGRVQEAGYREAAASLAWARRTGLGLRILALHHHLALTDDLESPDEFHKGFGIAIDAPRVQRMAAQDGVHLAVHGHKHRAFVWRAGAYHLPEYTNEQWELGSFNIVGGGSSGSSSTDGHRNFFNLLRVRGSIVELEMYRSDPNGSFSRFMTWTAPLTVNRDGALTIEPWQRTDNR</sequence>
<dbReference type="Gene3D" id="3.60.21.10">
    <property type="match status" value="1"/>
</dbReference>
<evidence type="ECO:0000313" key="7">
    <source>
        <dbReference type="EMBL" id="GFJ80364.1"/>
    </source>
</evidence>
<dbReference type="AlphaFoldDB" id="A0A6V8K9A8"/>
<evidence type="ECO:0000256" key="2">
    <source>
        <dbReference type="ARBA" id="ARBA00022801"/>
    </source>
</evidence>
<evidence type="ECO:0000256" key="4">
    <source>
        <dbReference type="ARBA" id="ARBA00025742"/>
    </source>
</evidence>
<keyword evidence="8" id="KW-1185">Reference proteome</keyword>
<dbReference type="GO" id="GO:0046872">
    <property type="term" value="F:metal ion binding"/>
    <property type="evidence" value="ECO:0007669"/>
    <property type="project" value="UniProtKB-KW"/>
</dbReference>
<dbReference type="SUPFAM" id="SSF56300">
    <property type="entry name" value="Metallo-dependent phosphatases"/>
    <property type="match status" value="1"/>
</dbReference>
<gene>
    <name evidence="7" type="ORF">Phou_045440</name>
</gene>
<accession>A0A6V8K9A8</accession>
<dbReference type="PANTHER" id="PTHR42988:SF2">
    <property type="entry name" value="CYCLIC NUCLEOTIDE PHOSPHODIESTERASE CBUA0032-RELATED"/>
    <property type="match status" value="1"/>
</dbReference>
<dbReference type="PANTHER" id="PTHR42988">
    <property type="entry name" value="PHOSPHOHYDROLASE"/>
    <property type="match status" value="1"/>
</dbReference>
<feature type="domain" description="Pua-like" evidence="6">
    <location>
        <begin position="15"/>
        <end position="195"/>
    </location>
</feature>
<evidence type="ECO:0000256" key="3">
    <source>
        <dbReference type="ARBA" id="ARBA00023004"/>
    </source>
</evidence>
<organism evidence="7 8">
    <name type="scientific">Phytohabitans houttuyneae</name>
    <dbReference type="NCBI Taxonomy" id="1076126"/>
    <lineage>
        <taxon>Bacteria</taxon>
        <taxon>Bacillati</taxon>
        <taxon>Actinomycetota</taxon>
        <taxon>Actinomycetes</taxon>
        <taxon>Micromonosporales</taxon>
        <taxon>Micromonosporaceae</taxon>
    </lineage>
</organism>
<name>A0A6V8K9A8_9ACTN</name>
<dbReference type="EMBL" id="BLPF01000001">
    <property type="protein sequence ID" value="GFJ80364.1"/>
    <property type="molecule type" value="Genomic_DNA"/>
</dbReference>
<dbReference type="RefSeq" id="WP_173057734.1">
    <property type="nucleotide sequence ID" value="NZ_BAABGO010000015.1"/>
</dbReference>
<dbReference type="Pfam" id="PF24405">
    <property type="entry name" value="Pua-like"/>
    <property type="match status" value="1"/>
</dbReference>
<comment type="caution">
    <text evidence="7">The sequence shown here is derived from an EMBL/GenBank/DDBJ whole genome shotgun (WGS) entry which is preliminary data.</text>
</comment>
<reference evidence="7 8" key="2">
    <citation type="submission" date="2020-03" db="EMBL/GenBank/DDBJ databases">
        <authorList>
            <person name="Ichikawa N."/>
            <person name="Kimura A."/>
            <person name="Kitahashi Y."/>
            <person name="Uohara A."/>
        </authorList>
    </citation>
    <scope>NUCLEOTIDE SEQUENCE [LARGE SCALE GENOMIC DNA]</scope>
    <source>
        <strain evidence="7 8">NBRC 108639</strain>
    </source>
</reference>
<dbReference type="InterPro" id="IPR029052">
    <property type="entry name" value="Metallo-depent_PP-like"/>
</dbReference>
<protein>
    <submittedName>
        <fullName evidence="7">Uncharacterized protein</fullName>
    </submittedName>
</protein>
<reference evidence="7 8" key="1">
    <citation type="submission" date="2020-03" db="EMBL/GenBank/DDBJ databases">
        <title>Whole genome shotgun sequence of Phytohabitans houttuyneae NBRC 108639.</title>
        <authorList>
            <person name="Komaki H."/>
            <person name="Tamura T."/>
        </authorList>
    </citation>
    <scope>NUCLEOTIDE SEQUENCE [LARGE SCALE GENOMIC DNA]</scope>
    <source>
        <strain evidence="7 8">NBRC 108639</strain>
    </source>
</reference>
<keyword evidence="1" id="KW-0479">Metal-binding</keyword>
<dbReference type="InterPro" id="IPR050884">
    <property type="entry name" value="CNP_phosphodiesterase-III"/>
</dbReference>
<evidence type="ECO:0000313" key="8">
    <source>
        <dbReference type="Proteomes" id="UP000482800"/>
    </source>
</evidence>
<proteinExistence type="inferred from homology"/>